<dbReference type="SUPFAM" id="SSF46934">
    <property type="entry name" value="UBA-like"/>
    <property type="match status" value="1"/>
</dbReference>
<organism evidence="4 5">
    <name type="scientific">Cricetulus griseus</name>
    <name type="common">Chinese hamster</name>
    <name type="synonym">Cricetulus barabensis griseus</name>
    <dbReference type="NCBI Taxonomy" id="10029"/>
    <lineage>
        <taxon>Eukaryota</taxon>
        <taxon>Metazoa</taxon>
        <taxon>Chordata</taxon>
        <taxon>Craniata</taxon>
        <taxon>Vertebrata</taxon>
        <taxon>Euteleostomi</taxon>
        <taxon>Mammalia</taxon>
        <taxon>Eutheria</taxon>
        <taxon>Euarchontoglires</taxon>
        <taxon>Glires</taxon>
        <taxon>Rodentia</taxon>
        <taxon>Myomorpha</taxon>
        <taxon>Muroidea</taxon>
        <taxon>Cricetidae</taxon>
        <taxon>Cricetinae</taxon>
        <taxon>Cricetulus</taxon>
    </lineage>
</organism>
<gene>
    <name evidence="4" type="ORF">H671_5g13652</name>
</gene>
<evidence type="ECO:0000313" key="4">
    <source>
        <dbReference type="EMBL" id="ERE74164.1"/>
    </source>
</evidence>
<evidence type="ECO:0000256" key="1">
    <source>
        <dbReference type="ARBA" id="ARBA00006090"/>
    </source>
</evidence>
<comment type="similarity">
    <text evidence="1">Belongs to the UBALD family.</text>
</comment>
<dbReference type="Proteomes" id="UP000030759">
    <property type="component" value="Unassembled WGS sequence"/>
</dbReference>
<dbReference type="Gene3D" id="1.10.8.10">
    <property type="entry name" value="DNA helicase RuvA subunit, C-terminal domain"/>
    <property type="match status" value="1"/>
</dbReference>
<reference evidence="5" key="1">
    <citation type="journal article" date="2013" name="Nat. Biotechnol.">
        <title>Chinese hamster genome sequenced from sorted chromosomes.</title>
        <authorList>
            <person name="Brinkrolf K."/>
            <person name="Rupp O."/>
            <person name="Laux H."/>
            <person name="Kollin F."/>
            <person name="Ernst W."/>
            <person name="Linke B."/>
            <person name="Kofler R."/>
            <person name="Romand S."/>
            <person name="Hesse F."/>
            <person name="Budach W.E."/>
            <person name="Galosy S."/>
            <person name="Muller D."/>
            <person name="Noll T."/>
            <person name="Wienberg J."/>
            <person name="Jostock T."/>
            <person name="Leonard M."/>
            <person name="Grillari J."/>
            <person name="Tauch A."/>
            <person name="Goesmann A."/>
            <person name="Helk B."/>
            <person name="Mott J.E."/>
            <person name="Puhler A."/>
            <person name="Borth N."/>
        </authorList>
    </citation>
    <scope>NUCLEOTIDE SEQUENCE [LARGE SCALE GENOMIC DNA]</scope>
    <source>
        <strain evidence="5">17A/GY</strain>
    </source>
</reference>
<proteinExistence type="inferred from homology"/>
<dbReference type="EMBL" id="KE676156">
    <property type="protein sequence ID" value="ERE74164.1"/>
    <property type="molecule type" value="Genomic_DNA"/>
</dbReference>
<name>A0A061I6T7_CRIGR</name>
<evidence type="ECO:0000259" key="3">
    <source>
        <dbReference type="Pfam" id="PF22566"/>
    </source>
</evidence>
<dbReference type="PANTHER" id="PTHR31993">
    <property type="entry name" value="UBA-LIKE DOMAIN-CONTAINING PROTEIN 2"/>
    <property type="match status" value="1"/>
</dbReference>
<dbReference type="InterPro" id="IPR054109">
    <property type="entry name" value="UBA_8"/>
</dbReference>
<protein>
    <submittedName>
        <fullName evidence="4">UBA-like containing protein</fullName>
    </submittedName>
</protein>
<dbReference type="InterPro" id="IPR039310">
    <property type="entry name" value="UBALD1/2"/>
</dbReference>
<dbReference type="InterPro" id="IPR009060">
    <property type="entry name" value="UBA-like_sf"/>
</dbReference>
<feature type="domain" description="UBA-like" evidence="3">
    <location>
        <begin position="25"/>
        <end position="69"/>
    </location>
</feature>
<dbReference type="AlphaFoldDB" id="A0A061I6T7"/>
<evidence type="ECO:0000256" key="2">
    <source>
        <dbReference type="SAM" id="MobiDB-lite"/>
    </source>
</evidence>
<dbReference type="CDD" id="cd14343">
    <property type="entry name" value="UBA_F100B_like"/>
    <property type="match status" value="1"/>
</dbReference>
<dbReference type="PANTHER" id="PTHR31993:SF5">
    <property type="entry name" value="UBA-LIKE DOMAIN-CONTAINING PROTEIN 1"/>
    <property type="match status" value="1"/>
</dbReference>
<sequence length="181" mass="19312">MVDAIAQGGRSGLRGGAKSVNTGKLKHQVMINQFVLTAGCAADQAKQRLQAAHWQLETAFSAFFQEPNIPCSHHHQMLRTPANTPATLPNFPEALTKCSSLKASESFCGGGCSGSPMANATLTTLAASPMPPAAWQHPAGRLQPRPRDSTTSRSRPCGHPPHPLPRLQTGLSWPPNRPPQN</sequence>
<feature type="region of interest" description="Disordered" evidence="2">
    <location>
        <begin position="130"/>
        <end position="181"/>
    </location>
</feature>
<dbReference type="Pfam" id="PF22566">
    <property type="entry name" value="UBA_8"/>
    <property type="match status" value="1"/>
</dbReference>
<accession>A0A061I6T7</accession>
<evidence type="ECO:0000313" key="5">
    <source>
        <dbReference type="Proteomes" id="UP000030759"/>
    </source>
</evidence>